<evidence type="ECO:0000313" key="2">
    <source>
        <dbReference type="EMBL" id="BAH47032.1"/>
    </source>
</evidence>
<dbReference type="InterPro" id="IPR037185">
    <property type="entry name" value="EmrE-like"/>
</dbReference>
<reference evidence="2 3" key="2">
    <citation type="submission" date="2009-03" db="EMBL/GenBank/DDBJ databases">
        <title>Comparison of the complete genome sequences of Rhodococcus erythropolis PR4 and Rhodococcus opacus B4.</title>
        <authorList>
            <person name="Takarada H."/>
            <person name="Sekine M."/>
            <person name="Hosoyama A."/>
            <person name="Yamada R."/>
            <person name="Fujisawa T."/>
            <person name="Omata S."/>
            <person name="Shimizu A."/>
            <person name="Tsukatani N."/>
            <person name="Tanikawa S."/>
            <person name="Fujita N."/>
            <person name="Harayama S."/>
        </authorList>
    </citation>
    <scope>NUCLEOTIDE SEQUENCE [LARGE SCALE GENOMIC DNA]</scope>
    <source>
        <strain evidence="2 3">B4</strain>
        <plasmid evidence="2 3">pROB02</plasmid>
    </source>
</reference>
<feature type="transmembrane region" description="Helical" evidence="1">
    <location>
        <begin position="31"/>
        <end position="47"/>
    </location>
</feature>
<accession>C1BDH9</accession>
<feature type="transmembrane region" description="Helical" evidence="1">
    <location>
        <begin position="59"/>
        <end position="81"/>
    </location>
</feature>
<name>C1BDH9_RHOOB</name>
<evidence type="ECO:0000313" key="3">
    <source>
        <dbReference type="Proteomes" id="UP000002212"/>
    </source>
</evidence>
<sequence>MSVVVPISAVCGIAVPVLMGVAALGERPSTLSWLGIVIAVPALWLVAHTGTHAGPALPAAALAGLVAGLGIAVQYVALAQVGAGSGLWPVAAGRVAAILTIVPLLPTARGTHIRWSLVPALAAGFTGEAAALIAYMLATREHLVVVAVVLSSPYPVVPVCSA</sequence>
<dbReference type="PATRIC" id="fig|632772.20.peg.8392"/>
<proteinExistence type="predicted"/>
<gene>
    <name evidence="2" type="ordered locus">ROP_pROB02-00190</name>
</gene>
<keyword evidence="1" id="KW-1133">Transmembrane helix</keyword>
<feature type="transmembrane region" description="Helical" evidence="1">
    <location>
        <begin position="117"/>
        <end position="138"/>
    </location>
</feature>
<dbReference type="KEGG" id="rop:ROP_pROB02-00190"/>
<dbReference type="Proteomes" id="UP000002212">
    <property type="component" value="Plasmid pROB02"/>
</dbReference>
<feature type="transmembrane region" description="Helical" evidence="1">
    <location>
        <begin position="87"/>
        <end position="105"/>
    </location>
</feature>
<dbReference type="HOGENOM" id="CLU_1634080_0_0_11"/>
<dbReference type="EMBL" id="AP011117">
    <property type="protein sequence ID" value="BAH47032.1"/>
    <property type="molecule type" value="Genomic_DNA"/>
</dbReference>
<keyword evidence="1" id="KW-0472">Membrane</keyword>
<geneLocation type="plasmid" evidence="2 3">
    <name>pROB02</name>
</geneLocation>
<evidence type="ECO:0000256" key="1">
    <source>
        <dbReference type="SAM" id="Phobius"/>
    </source>
</evidence>
<keyword evidence="2" id="KW-0614">Plasmid</keyword>
<keyword evidence="1" id="KW-0812">Transmembrane</keyword>
<feature type="transmembrane region" description="Helical" evidence="1">
    <location>
        <begin position="7"/>
        <end position="25"/>
    </location>
</feature>
<dbReference type="AlphaFoldDB" id="C1BDH9"/>
<reference evidence="2 3" key="1">
    <citation type="journal article" date="2005" name="J. Biosci. Bioeng.">
        <title>Isolation and characterization of benzene-tolerant Rhodococcus opacus strains.</title>
        <authorList>
            <person name="Na K.S."/>
            <person name="Kuroda A."/>
            <person name="Takiguchi N."/>
            <person name="Ikeda T."/>
            <person name="Ohtake H."/>
            <person name="Kato J."/>
        </authorList>
    </citation>
    <scope>NUCLEOTIDE SEQUENCE [LARGE SCALE GENOMIC DNA]</scope>
    <source>
        <strain evidence="2 3">B4</strain>
        <plasmid evidence="2">pROB02</plasmid>
    </source>
</reference>
<organism evidence="2 3">
    <name type="scientific">Rhodococcus opacus (strain B4)</name>
    <dbReference type="NCBI Taxonomy" id="632772"/>
    <lineage>
        <taxon>Bacteria</taxon>
        <taxon>Bacillati</taxon>
        <taxon>Actinomycetota</taxon>
        <taxon>Actinomycetes</taxon>
        <taxon>Mycobacteriales</taxon>
        <taxon>Nocardiaceae</taxon>
        <taxon>Rhodococcus</taxon>
    </lineage>
</organism>
<dbReference type="SUPFAM" id="SSF103481">
    <property type="entry name" value="Multidrug resistance efflux transporter EmrE"/>
    <property type="match status" value="1"/>
</dbReference>
<protein>
    <submittedName>
        <fullName evidence="2">Hypothetical membrane protein</fullName>
    </submittedName>
</protein>